<reference evidence="4" key="3">
    <citation type="submission" date="2018-07" db="EMBL/GenBank/DDBJ databases">
        <title>WGS assembly of Glycine max.</title>
        <authorList>
            <person name="Schmutz J."/>
            <person name="Cannon S."/>
            <person name="Schlueter J."/>
            <person name="Ma J."/>
            <person name="Mitros T."/>
            <person name="Nelson W."/>
            <person name="Hyten D."/>
            <person name="Song Q."/>
            <person name="Thelen J."/>
            <person name="Cheng J."/>
            <person name="Xu D."/>
            <person name="Hellsten U."/>
            <person name="May G."/>
            <person name="Yu Y."/>
            <person name="Sakurai T."/>
            <person name="Umezawa T."/>
            <person name="Bhattacharyya M."/>
            <person name="Sandhu D."/>
            <person name="Valliyodan B."/>
            <person name="Lindquist E."/>
            <person name="Peto M."/>
            <person name="Grant D."/>
            <person name="Shu S."/>
            <person name="Goodstein D."/>
            <person name="Barry K."/>
            <person name="Futrell-Griggs M."/>
            <person name="Abernathy B."/>
            <person name="Du J."/>
            <person name="Tian Z."/>
            <person name="Zhu L."/>
            <person name="Gill N."/>
            <person name="Joshi T."/>
            <person name="Libault M."/>
            <person name="Sethuraman A."/>
            <person name="Zhang X."/>
            <person name="Shinozaki K."/>
            <person name="Nguyen H."/>
            <person name="Wing R."/>
            <person name="Cregan P."/>
            <person name="Specht J."/>
            <person name="Grimwood J."/>
            <person name="Rokhsar D."/>
            <person name="Stacey G."/>
            <person name="Shoemaker R."/>
            <person name="Jackson S."/>
        </authorList>
    </citation>
    <scope>NUCLEOTIDE SEQUENCE</scope>
    <source>
        <tissue evidence="4">Callus</tissue>
    </source>
</reference>
<dbReference type="InterPro" id="IPR031052">
    <property type="entry name" value="FHY3/FAR1"/>
</dbReference>
<evidence type="ECO:0000256" key="2">
    <source>
        <dbReference type="RuleBase" id="RU367018"/>
    </source>
</evidence>
<proteinExistence type="inferred from homology"/>
<evidence type="ECO:0000313" key="6">
    <source>
        <dbReference type="Proteomes" id="UP000008827"/>
    </source>
</evidence>
<dbReference type="OMA" id="WKACHEC"/>
<sequence>MAARPGELLLHPEVALLAQVSSTHPDLARGNGWEKTYSIITDQDLAIGAAIKKVFPETRHRLCLWHIRKKFPEKLAHVYHKRSTFKCEFKRCIRESPCIDIVEEEWKHLMKEYNLEGNEWFKGLYRIKESWIPIFNRSIFFAEVWALMPFFYSFVHSRTTLQEFVVKFEEVVDCHLEVEKRKGYESRHKTRILSIGSKLEHHAAFVYTRNVFGKFQDELRKINKFTKKRITRDGPSYAYQVSSWYDARDTFIVNVDLDSKVAKCDGQLFEFMGILWRHILVIFQEKGVVQIPDHFVLQLWTKDANKCIEVSDIGNNFDGQSTTSRILRRMHTQQQANILVDLAEELEEIYRFIVLELGQTHKLAIVMKTSLPTVSEVPRLILGDPHISQTKGRKKDGEKVSHNNRLKSGLEVSLNKSWKACHECGEHGHNSRTCKKKI</sequence>
<dbReference type="Pfam" id="PF10551">
    <property type="entry name" value="MULE"/>
    <property type="match status" value="1"/>
</dbReference>
<keyword evidence="1 2" id="KW-0863">Zinc-finger</keyword>
<comment type="function">
    <text evidence="2">Putative transcription activator involved in regulating light control of development.</text>
</comment>
<dbReference type="Proteomes" id="UP000008827">
    <property type="component" value="Chromosome 6"/>
</dbReference>
<dbReference type="InterPro" id="IPR001878">
    <property type="entry name" value="Znf_CCHC"/>
</dbReference>
<keyword evidence="6" id="KW-1185">Reference proteome</keyword>
<dbReference type="PANTHER" id="PTHR31669:SF302">
    <property type="entry name" value="PROTEIN FAR1-RELATED SEQUENCE"/>
    <property type="match status" value="1"/>
</dbReference>
<gene>
    <name evidence="4" type="ORF">GLYMA_06G246900</name>
</gene>
<name>A0A0R0JV91_SOYBN</name>
<dbReference type="InterPro" id="IPR018289">
    <property type="entry name" value="MULE_transposase_dom"/>
</dbReference>
<dbReference type="GO" id="GO:0003676">
    <property type="term" value="F:nucleic acid binding"/>
    <property type="evidence" value="ECO:0007669"/>
    <property type="project" value="InterPro"/>
</dbReference>
<accession>A0A2K7KE11</accession>
<organism evidence="4">
    <name type="scientific">Glycine max</name>
    <name type="common">Soybean</name>
    <name type="synonym">Glycine hispida</name>
    <dbReference type="NCBI Taxonomy" id="3847"/>
    <lineage>
        <taxon>Eukaryota</taxon>
        <taxon>Viridiplantae</taxon>
        <taxon>Streptophyta</taxon>
        <taxon>Embryophyta</taxon>
        <taxon>Tracheophyta</taxon>
        <taxon>Spermatophyta</taxon>
        <taxon>Magnoliopsida</taxon>
        <taxon>eudicotyledons</taxon>
        <taxon>Gunneridae</taxon>
        <taxon>Pentapetalae</taxon>
        <taxon>rosids</taxon>
        <taxon>fabids</taxon>
        <taxon>Fabales</taxon>
        <taxon>Fabaceae</taxon>
        <taxon>Papilionoideae</taxon>
        <taxon>50 kb inversion clade</taxon>
        <taxon>NPAAA clade</taxon>
        <taxon>indigoferoid/millettioid clade</taxon>
        <taxon>Phaseoleae</taxon>
        <taxon>Glycine</taxon>
        <taxon>Glycine subgen. Soja</taxon>
    </lineage>
</organism>
<evidence type="ECO:0000313" key="4">
    <source>
        <dbReference type="EMBL" id="KRH55332.2"/>
    </source>
</evidence>
<evidence type="ECO:0000313" key="5">
    <source>
        <dbReference type="EnsemblPlants" id="KRH55332"/>
    </source>
</evidence>
<keyword evidence="2" id="KW-0479">Metal-binding</keyword>
<dbReference type="EMBL" id="CM000839">
    <property type="protein sequence ID" value="KRH55332.2"/>
    <property type="molecule type" value="Genomic_DNA"/>
</dbReference>
<feature type="domain" description="CCHC-type" evidence="3">
    <location>
        <begin position="421"/>
        <end position="436"/>
    </location>
</feature>
<evidence type="ECO:0000256" key="1">
    <source>
        <dbReference type="PROSITE-ProRule" id="PRU00047"/>
    </source>
</evidence>
<comment type="subcellular location">
    <subcellularLocation>
        <location evidence="2">Nucleus</location>
    </subcellularLocation>
</comment>
<keyword evidence="2" id="KW-0862">Zinc</keyword>
<dbReference type="EnsemblPlants" id="KRH55332">
    <property type="protein sequence ID" value="KRH55332"/>
    <property type="gene ID" value="GLYMA_06G246900"/>
</dbReference>
<evidence type="ECO:0000259" key="3">
    <source>
        <dbReference type="PROSITE" id="PS50158"/>
    </source>
</evidence>
<dbReference type="PANTHER" id="PTHR31669">
    <property type="entry name" value="PROTEIN FAR1-RELATED SEQUENCE 10-RELATED"/>
    <property type="match status" value="1"/>
</dbReference>
<reference evidence="4 5" key="1">
    <citation type="journal article" date="2010" name="Nature">
        <title>Genome sequence of the palaeopolyploid soybean.</title>
        <authorList>
            <person name="Schmutz J."/>
            <person name="Cannon S.B."/>
            <person name="Schlueter J."/>
            <person name="Ma J."/>
            <person name="Mitros T."/>
            <person name="Nelson W."/>
            <person name="Hyten D.L."/>
            <person name="Song Q."/>
            <person name="Thelen J.J."/>
            <person name="Cheng J."/>
            <person name="Xu D."/>
            <person name="Hellsten U."/>
            <person name="May G.D."/>
            <person name="Yu Y."/>
            <person name="Sakurai T."/>
            <person name="Umezawa T."/>
            <person name="Bhattacharyya M.K."/>
            <person name="Sandhu D."/>
            <person name="Valliyodan B."/>
            <person name="Lindquist E."/>
            <person name="Peto M."/>
            <person name="Grant D."/>
            <person name="Shu S."/>
            <person name="Goodstein D."/>
            <person name="Barry K."/>
            <person name="Futrell-Griggs M."/>
            <person name="Abernathy B."/>
            <person name="Du J."/>
            <person name="Tian Z."/>
            <person name="Zhu L."/>
            <person name="Gill N."/>
            <person name="Joshi T."/>
            <person name="Libault M."/>
            <person name="Sethuraman A."/>
            <person name="Zhang X.-C."/>
            <person name="Shinozaki K."/>
            <person name="Nguyen H.T."/>
            <person name="Wing R.A."/>
            <person name="Cregan P."/>
            <person name="Specht J."/>
            <person name="Grimwood J."/>
            <person name="Rokhsar D."/>
            <person name="Stacey G."/>
            <person name="Shoemaker R.C."/>
            <person name="Jackson S.A."/>
        </authorList>
    </citation>
    <scope>NUCLEOTIDE SEQUENCE</scope>
    <source>
        <strain evidence="5">cv. Williams 82</strain>
        <tissue evidence="4">Callus</tissue>
    </source>
</reference>
<dbReference type="GO" id="GO:0005634">
    <property type="term" value="C:nucleus"/>
    <property type="evidence" value="ECO:0007669"/>
    <property type="project" value="UniProtKB-SubCell"/>
</dbReference>
<dbReference type="GO" id="GO:0008270">
    <property type="term" value="F:zinc ion binding"/>
    <property type="evidence" value="ECO:0007669"/>
    <property type="project" value="UniProtKB-UniRule"/>
</dbReference>
<dbReference type="GO" id="GO:0006355">
    <property type="term" value="P:regulation of DNA-templated transcription"/>
    <property type="evidence" value="ECO:0007669"/>
    <property type="project" value="UniProtKB-UniRule"/>
</dbReference>
<dbReference type="InParanoid" id="A0A0R0JV91"/>
<dbReference type="PaxDb" id="3847-GLYMA06G38151.1"/>
<reference evidence="5" key="2">
    <citation type="submission" date="2018-02" db="UniProtKB">
        <authorList>
            <consortium name="EnsemblPlants"/>
        </authorList>
    </citation>
    <scope>IDENTIFICATION</scope>
    <source>
        <strain evidence="5">Williams 82</strain>
    </source>
</reference>
<dbReference type="Gramene" id="KRH55332">
    <property type="protein sequence ID" value="KRH55332"/>
    <property type="gene ID" value="GLYMA_06G246900"/>
</dbReference>
<dbReference type="PROSITE" id="PS50158">
    <property type="entry name" value="ZF_CCHC"/>
    <property type="match status" value="1"/>
</dbReference>
<protein>
    <recommendedName>
        <fullName evidence="2">Protein FAR1-RELATED SEQUENCE</fullName>
    </recommendedName>
</protein>
<dbReference type="STRING" id="3847.A0A0R0JV91"/>
<accession>A0A0R0JV91</accession>
<dbReference type="AlphaFoldDB" id="A0A0R0JV91"/>
<comment type="similarity">
    <text evidence="2">Belongs to the FHY3/FAR1 family.</text>
</comment>
<keyword evidence="2" id="KW-0539">Nucleus</keyword>